<reference evidence="1" key="1">
    <citation type="submission" date="2022-07" db="EMBL/GenBank/DDBJ databases">
        <title>Genome sequencing of Photobacterium atrarenae GJH2-4.</title>
        <authorList>
            <person name="Park S.-J."/>
        </authorList>
    </citation>
    <scope>NUCLEOTIDE SEQUENCE</scope>
    <source>
        <strain evidence="1">GJH2-4</strain>
    </source>
</reference>
<proteinExistence type="predicted"/>
<dbReference type="Proteomes" id="UP001057998">
    <property type="component" value="Chromosome 2"/>
</dbReference>
<protein>
    <submittedName>
        <fullName evidence="1">Uncharacterized protein</fullName>
    </submittedName>
</protein>
<evidence type="ECO:0000313" key="2">
    <source>
        <dbReference type="Proteomes" id="UP001057998"/>
    </source>
</evidence>
<dbReference type="EMBL" id="CP101509">
    <property type="protein sequence ID" value="UTV30809.1"/>
    <property type="molecule type" value="Genomic_DNA"/>
</dbReference>
<gene>
    <name evidence="1" type="ORF">NNL38_19825</name>
</gene>
<keyword evidence="2" id="KW-1185">Reference proteome</keyword>
<sequence>MDKQQAKELIAEIGREQGYHVYEDNTQLQIYFERDKHGVAFKIVDSTHERARQENWLQVHQWECDDFGAALHSLRSLSDVVAFCQTLVTFSQIKARRL</sequence>
<dbReference type="RefSeq" id="WP_255392177.1">
    <property type="nucleotide sequence ID" value="NZ_CP101509.1"/>
</dbReference>
<evidence type="ECO:0000313" key="1">
    <source>
        <dbReference type="EMBL" id="UTV30809.1"/>
    </source>
</evidence>
<name>A0ABY5GNZ6_9GAMM</name>
<organism evidence="1 2">
    <name type="scientific">Photobacterium atrarenae</name>
    <dbReference type="NCBI Taxonomy" id="865757"/>
    <lineage>
        <taxon>Bacteria</taxon>
        <taxon>Pseudomonadati</taxon>
        <taxon>Pseudomonadota</taxon>
        <taxon>Gammaproteobacteria</taxon>
        <taxon>Vibrionales</taxon>
        <taxon>Vibrionaceae</taxon>
        <taxon>Photobacterium</taxon>
    </lineage>
</organism>
<accession>A0ABY5GNZ6</accession>